<accession>A0A1G7EYY2</accession>
<evidence type="ECO:0000313" key="2">
    <source>
        <dbReference type="Proteomes" id="UP000198517"/>
    </source>
</evidence>
<dbReference type="Proteomes" id="UP000198517">
    <property type="component" value="Unassembled WGS sequence"/>
</dbReference>
<protein>
    <submittedName>
        <fullName evidence="1">Uncharacterized protein</fullName>
    </submittedName>
</protein>
<organism evidence="1 2">
    <name type="scientific">Riemerella columbipharyngis</name>
    <dbReference type="NCBI Taxonomy" id="1071918"/>
    <lineage>
        <taxon>Bacteria</taxon>
        <taxon>Pseudomonadati</taxon>
        <taxon>Bacteroidota</taxon>
        <taxon>Flavobacteriia</taxon>
        <taxon>Flavobacteriales</taxon>
        <taxon>Weeksellaceae</taxon>
        <taxon>Riemerella</taxon>
    </lineage>
</organism>
<keyword evidence="2" id="KW-1185">Reference proteome</keyword>
<proteinExistence type="predicted"/>
<dbReference type="EMBL" id="FNAS01000018">
    <property type="protein sequence ID" value="SDE68920.1"/>
    <property type="molecule type" value="Genomic_DNA"/>
</dbReference>
<gene>
    <name evidence="1" type="ORF">SAMN05421544_11831</name>
</gene>
<evidence type="ECO:0000313" key="1">
    <source>
        <dbReference type="EMBL" id="SDE68920.1"/>
    </source>
</evidence>
<name>A0A1G7EYY2_9FLAO</name>
<sequence length="62" mass="7389">MEINLKYYNAPHRGSFNALFFLKIYIYPPSCKIIVKKLLFMQIEAKYSDFGRRLPQNLNFLA</sequence>
<reference evidence="1 2" key="1">
    <citation type="submission" date="2016-10" db="EMBL/GenBank/DDBJ databases">
        <authorList>
            <person name="de Groot N.N."/>
        </authorList>
    </citation>
    <scope>NUCLEOTIDE SEQUENCE [LARGE SCALE GENOMIC DNA]</scope>
    <source>
        <strain evidence="1 2">DSM 24015</strain>
    </source>
</reference>
<dbReference type="AlphaFoldDB" id="A0A1G7EYY2"/>